<name>A0A183ICY6_9BILA</name>
<dbReference type="SUPFAM" id="SSF50242">
    <property type="entry name" value="TIMP-like"/>
    <property type="match status" value="1"/>
</dbReference>
<protein>
    <submittedName>
        <fullName evidence="7">NTR domain-containing protein</fullName>
    </submittedName>
</protein>
<sequence>MMTSILAPKSKHLDKTFLVTSSVVHKNIVSWIDFIKQAIMALQYFALANPTIKAQIIAKQMVDGWLKYQLAVMIIYKRHPYIRLRRGEEPLWISEKHYFCKCPTVRLGRKYLIMGTGDTSDIERSGIVLNSRTIVVEWRSKFDEQLRRFAREEADGAFCLRLDNSRSNSISEVERRR</sequence>
<accession>A0A183ICY6</accession>
<dbReference type="PROSITE" id="PS50189">
    <property type="entry name" value="NTR"/>
    <property type="match status" value="1"/>
</dbReference>
<proteinExistence type="predicted"/>
<dbReference type="Pfam" id="PF01759">
    <property type="entry name" value="NTR"/>
    <property type="match status" value="1"/>
</dbReference>
<dbReference type="GO" id="GO:0005576">
    <property type="term" value="C:extracellular region"/>
    <property type="evidence" value="ECO:0007669"/>
    <property type="project" value="UniProtKB-SubCell"/>
</dbReference>
<evidence type="ECO:0000259" key="4">
    <source>
        <dbReference type="PROSITE" id="PS50189"/>
    </source>
</evidence>
<keyword evidence="3" id="KW-1015">Disulfide bond</keyword>
<dbReference type="OrthoDB" id="5984158at2759"/>
<dbReference type="SMART" id="SM00643">
    <property type="entry name" value="C345C"/>
    <property type="match status" value="1"/>
</dbReference>
<reference evidence="5 6" key="2">
    <citation type="submission" date="2018-11" db="EMBL/GenBank/DDBJ databases">
        <authorList>
            <consortium name="Pathogen Informatics"/>
        </authorList>
    </citation>
    <scope>NUCLEOTIDE SEQUENCE [LARGE SCALE GENOMIC DNA]</scope>
</reference>
<dbReference type="EMBL" id="UZAM01006839">
    <property type="protein sequence ID" value="VDO94470.1"/>
    <property type="molecule type" value="Genomic_DNA"/>
</dbReference>
<keyword evidence="2" id="KW-0964">Secreted</keyword>
<dbReference type="InterPro" id="IPR018933">
    <property type="entry name" value="Netrin_module_non-TIMP"/>
</dbReference>
<dbReference type="InterPro" id="IPR001134">
    <property type="entry name" value="Netrin_domain"/>
</dbReference>
<dbReference type="AlphaFoldDB" id="A0A183ICY6"/>
<evidence type="ECO:0000256" key="3">
    <source>
        <dbReference type="ARBA" id="ARBA00023157"/>
    </source>
</evidence>
<evidence type="ECO:0000313" key="7">
    <source>
        <dbReference type="WBParaSite" id="SBAD_0000155101-mRNA-1"/>
    </source>
</evidence>
<feature type="domain" description="NTR" evidence="4">
    <location>
        <begin position="28"/>
        <end position="159"/>
    </location>
</feature>
<dbReference type="Gene3D" id="2.40.50.120">
    <property type="match status" value="1"/>
</dbReference>
<dbReference type="InterPro" id="IPR008993">
    <property type="entry name" value="TIMP-like_OB-fold"/>
</dbReference>
<comment type="subcellular location">
    <subcellularLocation>
        <location evidence="1">Secreted</location>
    </subcellularLocation>
</comment>
<evidence type="ECO:0000256" key="1">
    <source>
        <dbReference type="ARBA" id="ARBA00004613"/>
    </source>
</evidence>
<keyword evidence="6" id="KW-1185">Reference proteome</keyword>
<reference evidence="7" key="1">
    <citation type="submission" date="2016-06" db="UniProtKB">
        <authorList>
            <consortium name="WormBaseParasite"/>
        </authorList>
    </citation>
    <scope>IDENTIFICATION</scope>
</reference>
<dbReference type="Proteomes" id="UP000270296">
    <property type="component" value="Unassembled WGS sequence"/>
</dbReference>
<evidence type="ECO:0000256" key="2">
    <source>
        <dbReference type="ARBA" id="ARBA00022525"/>
    </source>
</evidence>
<evidence type="ECO:0000313" key="6">
    <source>
        <dbReference type="Proteomes" id="UP000270296"/>
    </source>
</evidence>
<gene>
    <name evidence="5" type="ORF">SBAD_LOCUS1480</name>
</gene>
<organism evidence="7">
    <name type="scientific">Soboliphyme baturini</name>
    <dbReference type="NCBI Taxonomy" id="241478"/>
    <lineage>
        <taxon>Eukaryota</taxon>
        <taxon>Metazoa</taxon>
        <taxon>Ecdysozoa</taxon>
        <taxon>Nematoda</taxon>
        <taxon>Enoplea</taxon>
        <taxon>Dorylaimia</taxon>
        <taxon>Dioctophymatida</taxon>
        <taxon>Dioctophymatoidea</taxon>
        <taxon>Soboliphymatidae</taxon>
        <taxon>Soboliphyme</taxon>
    </lineage>
</organism>
<dbReference type="WBParaSite" id="SBAD_0000155101-mRNA-1">
    <property type="protein sequence ID" value="SBAD_0000155101-mRNA-1"/>
    <property type="gene ID" value="SBAD_0000155101"/>
</dbReference>
<evidence type="ECO:0000313" key="5">
    <source>
        <dbReference type="EMBL" id="VDO94470.1"/>
    </source>
</evidence>